<sequence length="277" mass="31189">MHILKSDGRQVAFDGERLTRSLRRAKIDDATVKDAVEHMTKMIRPGSSTQQIHDRVLHFIAQRDSIGAARYNLKHAMLQLGPTGFPFEMYLGKLMEAYGWSVQVGVTIPGMCIEHEVDVYGKREGSKNRAVEAKYHNTAGGRTDVKVTLYVYARHLDLEKRDPNCRGVLITNTEFTHDAILYGECVGMKMKAWNYPQDEGLAKYIEQKGLYPITTLPQLPRRTAANLLHDGIVLSSQLCHLSREDARAYGLQDDAFDRLQREATRLCTVDGHGSSPS</sequence>
<dbReference type="InterPro" id="IPR005144">
    <property type="entry name" value="ATP-cone_dom"/>
</dbReference>
<dbReference type="Pfam" id="PF03477">
    <property type="entry name" value="ATP-cone"/>
    <property type="match status" value="1"/>
</dbReference>
<gene>
    <name evidence="5" type="ORF">A3B32_00330</name>
</gene>
<dbReference type="InterPro" id="IPR011335">
    <property type="entry name" value="Restrct_endonuc-II-like"/>
</dbReference>
<dbReference type="Pfam" id="PF04471">
    <property type="entry name" value="Mrr_cat"/>
    <property type="match status" value="1"/>
</dbReference>
<accession>A0A1F7UX87</accession>
<dbReference type="InterPro" id="IPR007560">
    <property type="entry name" value="Restrct_endonuc_IV_Mrr"/>
</dbReference>
<proteinExistence type="predicted"/>
<dbReference type="GO" id="GO:0009307">
    <property type="term" value="P:DNA restriction-modification system"/>
    <property type="evidence" value="ECO:0007669"/>
    <property type="project" value="InterPro"/>
</dbReference>
<evidence type="ECO:0000313" key="6">
    <source>
        <dbReference type="Proteomes" id="UP000176932"/>
    </source>
</evidence>
<evidence type="ECO:0000256" key="2">
    <source>
        <dbReference type="ARBA" id="ARBA00022840"/>
    </source>
</evidence>
<name>A0A1F7UX87_9BACT</name>
<protein>
    <recommendedName>
        <fullName evidence="4">ATP-cone domain-containing protein</fullName>
    </recommendedName>
</protein>
<comment type="caution">
    <text evidence="5">The sequence shown here is derived from an EMBL/GenBank/DDBJ whole genome shotgun (WGS) entry which is preliminary data.</text>
</comment>
<dbReference type="GO" id="GO:0003677">
    <property type="term" value="F:DNA binding"/>
    <property type="evidence" value="ECO:0007669"/>
    <property type="project" value="InterPro"/>
</dbReference>
<evidence type="ECO:0000256" key="1">
    <source>
        <dbReference type="ARBA" id="ARBA00022741"/>
    </source>
</evidence>
<dbReference type="EMBL" id="MGEL01000052">
    <property type="protein sequence ID" value="OGL82912.1"/>
    <property type="molecule type" value="Genomic_DNA"/>
</dbReference>
<reference evidence="5 6" key="1">
    <citation type="journal article" date="2016" name="Nat. Commun.">
        <title>Thousands of microbial genomes shed light on interconnected biogeochemical processes in an aquifer system.</title>
        <authorList>
            <person name="Anantharaman K."/>
            <person name="Brown C.T."/>
            <person name="Hug L.A."/>
            <person name="Sharon I."/>
            <person name="Castelle C.J."/>
            <person name="Probst A.J."/>
            <person name="Thomas B.C."/>
            <person name="Singh A."/>
            <person name="Wilkins M.J."/>
            <person name="Karaoz U."/>
            <person name="Brodie E.L."/>
            <person name="Williams K.H."/>
            <person name="Hubbard S.S."/>
            <person name="Banfield J.F."/>
        </authorList>
    </citation>
    <scope>NUCLEOTIDE SEQUENCE [LARGE SCALE GENOMIC DNA]</scope>
</reference>
<dbReference type="PROSITE" id="PS51161">
    <property type="entry name" value="ATP_CONE"/>
    <property type="match status" value="1"/>
</dbReference>
<dbReference type="InterPro" id="IPR011856">
    <property type="entry name" value="tRNA_endonuc-like_dom_sf"/>
</dbReference>
<dbReference type="SUPFAM" id="SSF52980">
    <property type="entry name" value="Restriction endonuclease-like"/>
    <property type="match status" value="1"/>
</dbReference>
<keyword evidence="2 3" id="KW-0067">ATP-binding</keyword>
<evidence type="ECO:0000259" key="4">
    <source>
        <dbReference type="PROSITE" id="PS51161"/>
    </source>
</evidence>
<organism evidence="5 6">
    <name type="scientific">Candidatus Uhrbacteria bacterium RIFCSPLOWO2_01_FULL_53_9</name>
    <dbReference type="NCBI Taxonomy" id="1802403"/>
    <lineage>
        <taxon>Bacteria</taxon>
        <taxon>Candidatus Uhriibacteriota</taxon>
    </lineage>
</organism>
<evidence type="ECO:0000313" key="5">
    <source>
        <dbReference type="EMBL" id="OGL82912.1"/>
    </source>
</evidence>
<dbReference type="GO" id="GO:0005524">
    <property type="term" value="F:ATP binding"/>
    <property type="evidence" value="ECO:0007669"/>
    <property type="project" value="UniProtKB-UniRule"/>
</dbReference>
<dbReference type="AlphaFoldDB" id="A0A1F7UX87"/>
<dbReference type="Gene3D" id="3.40.1350.10">
    <property type="match status" value="1"/>
</dbReference>
<feature type="domain" description="ATP-cone" evidence="4">
    <location>
        <begin position="1"/>
        <end position="82"/>
    </location>
</feature>
<dbReference type="GO" id="GO:0004519">
    <property type="term" value="F:endonuclease activity"/>
    <property type="evidence" value="ECO:0007669"/>
    <property type="project" value="InterPro"/>
</dbReference>
<dbReference type="Proteomes" id="UP000176932">
    <property type="component" value="Unassembled WGS sequence"/>
</dbReference>
<evidence type="ECO:0000256" key="3">
    <source>
        <dbReference type="PROSITE-ProRule" id="PRU00492"/>
    </source>
</evidence>
<keyword evidence="1 3" id="KW-0547">Nucleotide-binding</keyword>